<gene>
    <name evidence="3" type="ordered locus">SELR_pSRC101950</name>
</gene>
<feature type="region of interest" description="Disordered" evidence="1">
    <location>
        <begin position="141"/>
        <end position="163"/>
    </location>
</feature>
<dbReference type="InterPro" id="IPR011576">
    <property type="entry name" value="Pyridox_Oxase_N"/>
</dbReference>
<organism evidence="3 4">
    <name type="scientific">Selenomonas ruminantium subsp. lactilytica (strain NBRC 103574 / TAM6421)</name>
    <dbReference type="NCBI Taxonomy" id="927704"/>
    <lineage>
        <taxon>Bacteria</taxon>
        <taxon>Bacillati</taxon>
        <taxon>Bacillota</taxon>
        <taxon>Negativicutes</taxon>
        <taxon>Selenomonadales</taxon>
        <taxon>Selenomonadaceae</taxon>
        <taxon>Selenomonas</taxon>
    </lineage>
</organism>
<dbReference type="AlphaFoldDB" id="I0GW65"/>
<protein>
    <recommendedName>
        <fullName evidence="2">Pyridoxamine 5'-phosphate oxidase N-terminal domain-containing protein</fullName>
    </recommendedName>
</protein>
<accession>I0GW65</accession>
<evidence type="ECO:0000259" key="2">
    <source>
        <dbReference type="Pfam" id="PF01243"/>
    </source>
</evidence>
<dbReference type="HOGENOM" id="CLU_137964_0_1_9"/>
<evidence type="ECO:0000313" key="4">
    <source>
        <dbReference type="Proteomes" id="UP000007887"/>
    </source>
</evidence>
<name>I0GW65_SELRL</name>
<dbReference type="RefSeq" id="WP_014431211.1">
    <property type="nucleotide sequence ID" value="NC_017078.1"/>
</dbReference>
<dbReference type="EMBL" id="AP012299">
    <property type="protein sequence ID" value="BAL85002.1"/>
    <property type="molecule type" value="Genomic_DNA"/>
</dbReference>
<feature type="compositionally biased region" description="Polar residues" evidence="1">
    <location>
        <begin position="153"/>
        <end position="163"/>
    </location>
</feature>
<sequence>MTNVEKVNEFLDKAKTFYFLTTDGDQPKGRPFGFHMLVDGKIYFGCGIFKNVYKQLVANPKVEILAVAGGEFMRYDGMAKVVKDDALLAKVREIMPQIMDLYDKNGWEMGLFYLENGHAEIRGMLDLKEEFDVWRKNGENASNSRGKGRFRMKTSNGISPSSW</sequence>
<dbReference type="Proteomes" id="UP000007887">
    <property type="component" value="Plasmid pSRC1"/>
</dbReference>
<geneLocation type="plasmid" evidence="3 4">
    <name>pSRC1</name>
</geneLocation>
<dbReference type="PATRIC" id="fig|927704.6.peg.3120"/>
<feature type="domain" description="Pyridoxamine 5'-phosphate oxidase N-terminal" evidence="2">
    <location>
        <begin position="5"/>
        <end position="101"/>
    </location>
</feature>
<reference evidence="3 4" key="1">
    <citation type="submission" date="2011-10" db="EMBL/GenBank/DDBJ databases">
        <title>Whole genome sequence of Selenomonas ruminantium subsp. lactilytica TAM6421.</title>
        <authorList>
            <person name="Oguchi A."/>
            <person name="Ankai A."/>
            <person name="Kaneko J."/>
            <person name="Yamada-Narita S."/>
            <person name="Fukui S."/>
            <person name="Takahashi M."/>
            <person name="Onodera T."/>
            <person name="Kojima S."/>
            <person name="Fushimi T."/>
            <person name="Abe N."/>
            <person name="Kamio Y."/>
            <person name="Yamazaki S."/>
            <person name="Fujita N."/>
        </authorList>
    </citation>
    <scope>NUCLEOTIDE SEQUENCE [LARGE SCALE GENOMIC DNA]</scope>
    <source>
        <strain evidence="4">NBRC 103574 / TAM6421</strain>
        <plasmid evidence="3 4">pSRC1</plasmid>
    </source>
</reference>
<dbReference type="InterPro" id="IPR012349">
    <property type="entry name" value="Split_barrel_FMN-bd"/>
</dbReference>
<evidence type="ECO:0000256" key="1">
    <source>
        <dbReference type="SAM" id="MobiDB-lite"/>
    </source>
</evidence>
<dbReference type="SUPFAM" id="SSF50475">
    <property type="entry name" value="FMN-binding split barrel"/>
    <property type="match status" value="1"/>
</dbReference>
<dbReference type="Gene3D" id="2.30.110.10">
    <property type="entry name" value="Electron Transport, Fmn-binding Protein, Chain A"/>
    <property type="match status" value="1"/>
</dbReference>
<proteinExistence type="predicted"/>
<keyword evidence="3" id="KW-0614">Plasmid</keyword>
<evidence type="ECO:0000313" key="3">
    <source>
        <dbReference type="EMBL" id="BAL85002.1"/>
    </source>
</evidence>
<dbReference type="KEGG" id="sri:SELR_pSRC101950"/>
<dbReference type="Pfam" id="PF01243">
    <property type="entry name" value="PNPOx_N"/>
    <property type="match status" value="1"/>
</dbReference>